<dbReference type="PROSITE" id="PS51752">
    <property type="entry name" value="JACALIN_LECTIN"/>
    <property type="match status" value="1"/>
</dbReference>
<dbReference type="EMBL" id="WVUH01000144">
    <property type="protein sequence ID" value="MBO4207777.1"/>
    <property type="molecule type" value="Genomic_DNA"/>
</dbReference>
<dbReference type="GO" id="GO:0004519">
    <property type="term" value="F:endonuclease activity"/>
    <property type="evidence" value="ECO:0007669"/>
    <property type="project" value="UniProtKB-KW"/>
</dbReference>
<dbReference type="Pfam" id="PF01419">
    <property type="entry name" value="Jacalin"/>
    <property type="match status" value="1"/>
</dbReference>
<dbReference type="Gene3D" id="3.60.10.10">
    <property type="entry name" value="Endonuclease/exonuclease/phosphatase"/>
    <property type="match status" value="1"/>
</dbReference>
<dbReference type="SUPFAM" id="SSF56219">
    <property type="entry name" value="DNase I-like"/>
    <property type="match status" value="1"/>
</dbReference>
<dbReference type="InterPro" id="IPR000300">
    <property type="entry name" value="IPPc"/>
</dbReference>
<dbReference type="Gene3D" id="2.100.10.30">
    <property type="entry name" value="Jacalin-like lectin domain"/>
    <property type="match status" value="1"/>
</dbReference>
<dbReference type="SMART" id="SM00915">
    <property type="entry name" value="Jacalin"/>
    <property type="match status" value="1"/>
</dbReference>
<dbReference type="Proteomes" id="UP000823521">
    <property type="component" value="Unassembled WGS sequence"/>
</dbReference>
<feature type="domain" description="Jacalin-type lectin" evidence="2">
    <location>
        <begin position="315"/>
        <end position="452"/>
    </location>
</feature>
<comment type="caution">
    <text evidence="3">The sequence shown here is derived from an EMBL/GenBank/DDBJ whole genome shotgun (WGS) entry which is preliminary data.</text>
</comment>
<dbReference type="RefSeq" id="WP_208814690.1">
    <property type="nucleotide sequence ID" value="NZ_WVUH01000144.1"/>
</dbReference>
<gene>
    <name evidence="3" type="ORF">GSF22_17455</name>
</gene>
<feature type="chain" id="PRO_5047447650" evidence="1">
    <location>
        <begin position="24"/>
        <end position="456"/>
    </location>
</feature>
<keyword evidence="3" id="KW-0378">Hydrolase</keyword>
<evidence type="ECO:0000313" key="3">
    <source>
        <dbReference type="EMBL" id="MBO4207777.1"/>
    </source>
</evidence>
<dbReference type="PANTHER" id="PTHR16320:SF1">
    <property type="entry name" value="SPHINGOMYELINASE DDB_G0288017"/>
    <property type="match status" value="1"/>
</dbReference>
<evidence type="ECO:0000256" key="1">
    <source>
        <dbReference type="SAM" id="SignalP"/>
    </source>
</evidence>
<name>A0ABS3VTC0_MICEH</name>
<dbReference type="Pfam" id="PF22669">
    <property type="entry name" value="Exo_endo_phos2"/>
    <property type="match status" value="1"/>
</dbReference>
<dbReference type="SUPFAM" id="SSF51101">
    <property type="entry name" value="Mannose-binding lectins"/>
    <property type="match status" value="1"/>
</dbReference>
<protein>
    <submittedName>
        <fullName evidence="3">Endonuclease</fullName>
    </submittedName>
</protein>
<keyword evidence="1" id="KW-0732">Signal</keyword>
<dbReference type="InterPro" id="IPR036691">
    <property type="entry name" value="Endo/exonu/phosph_ase_sf"/>
</dbReference>
<dbReference type="PANTHER" id="PTHR16320">
    <property type="entry name" value="SPHINGOMYELINASE FAMILY MEMBER"/>
    <property type="match status" value="1"/>
</dbReference>
<accession>A0ABS3VTC0</accession>
<keyword evidence="3" id="KW-0540">Nuclease</keyword>
<proteinExistence type="predicted"/>
<dbReference type="InterPro" id="IPR001229">
    <property type="entry name" value="Jacalin-like_lectin_dom"/>
</dbReference>
<organism evidence="3 4">
    <name type="scientific">Micromonospora echinofusca</name>
    <dbReference type="NCBI Taxonomy" id="47858"/>
    <lineage>
        <taxon>Bacteria</taxon>
        <taxon>Bacillati</taxon>
        <taxon>Actinomycetota</taxon>
        <taxon>Actinomycetes</taxon>
        <taxon>Micromonosporales</taxon>
        <taxon>Micromonosporaceae</taxon>
        <taxon>Micromonospora</taxon>
    </lineage>
</organism>
<dbReference type="InterPro" id="IPR038772">
    <property type="entry name" value="Sph/SMPD2-like"/>
</dbReference>
<feature type="signal peptide" evidence="1">
    <location>
        <begin position="1"/>
        <end position="23"/>
    </location>
</feature>
<evidence type="ECO:0000313" key="4">
    <source>
        <dbReference type="Proteomes" id="UP000823521"/>
    </source>
</evidence>
<dbReference type="InterPro" id="IPR036404">
    <property type="entry name" value="Jacalin-like_lectin_dom_sf"/>
</dbReference>
<keyword evidence="3" id="KW-0255">Endonuclease</keyword>
<reference evidence="3 4" key="1">
    <citation type="submission" date="2019-12" db="EMBL/GenBank/DDBJ databases">
        <title>Whole genome sequencing of endophytic Actinobacterium Micromonospora sp. MPMI6T.</title>
        <authorList>
            <person name="Evv R."/>
            <person name="Podile A.R."/>
        </authorList>
    </citation>
    <scope>NUCLEOTIDE SEQUENCE [LARGE SCALE GENOMIC DNA]</scope>
    <source>
        <strain evidence="3 4">MPMI6</strain>
    </source>
</reference>
<sequence>MTPVRLLASVALLAALTPVPASAAPPAAGPPAAAGPVVAGAPAPAATSGAFSVLTYNVAGLPEPLSDSNPAVNTKPIGERVNGYDVVHVQEDFNYHADLYATDRHPYRTPTSGGVPFGDGLNTMSNLPYSDFVRVRWDDCNGADCLTPKGFSRSRIRLAEGVHLDFYNVHANAGSSERDLAARRANLSQLSAYITANSAGNAVVVMGDLNVRYTRTGDTIRDLVAANGLTDAWVLQERGGVPPALGSPALTCDPANVTDACEVVDKILFRGNRLVRLGLTRYHNEHARFLDPAGAPLSDHYPHAAWFSWTLDPTLRMSDPWGGPHGTPFTDVDAVGPRVTGVSLRAGARLDQIGVALADGRTPTHGGTGGTAAALTLADGEYVDQVTVTQGQKDGRTRIFSIRLTTNLGRTLTGGTPTPAAVTWTAPPGWRLAGFHGRSGSEVDQLGVIWSVMPTD</sequence>
<evidence type="ECO:0000259" key="2">
    <source>
        <dbReference type="PROSITE" id="PS51752"/>
    </source>
</evidence>
<keyword evidence="4" id="KW-1185">Reference proteome</keyword>